<comment type="caution">
    <text evidence="1">The sequence shown here is derived from an EMBL/GenBank/DDBJ whole genome shotgun (WGS) entry which is preliminary data.</text>
</comment>
<proteinExistence type="predicted"/>
<accession>A0A699WUA0</accession>
<sequence length="91" mass="10519">TCTNPRECEVTSEDKRECDMPVCEDSFTFDVCEDHFEILSDSKDDDISSDDDAFEDVEYVEATPLDSELVSLEEENDVYQEDEDFDLEDIL</sequence>
<reference evidence="1" key="1">
    <citation type="journal article" date="2019" name="Sci. Rep.">
        <title>Draft genome of Tanacetum cinerariifolium, the natural source of mosquito coil.</title>
        <authorList>
            <person name="Yamashiro T."/>
            <person name="Shiraishi A."/>
            <person name="Satake H."/>
            <person name="Nakayama K."/>
        </authorList>
    </citation>
    <scope>NUCLEOTIDE SEQUENCE</scope>
</reference>
<evidence type="ECO:0000313" key="1">
    <source>
        <dbReference type="EMBL" id="GFD49156.1"/>
    </source>
</evidence>
<name>A0A699WUA0_TANCI</name>
<feature type="non-terminal residue" evidence="1">
    <location>
        <position position="1"/>
    </location>
</feature>
<gene>
    <name evidence="1" type="ORF">Tci_921125</name>
</gene>
<dbReference type="AlphaFoldDB" id="A0A699WUA0"/>
<dbReference type="EMBL" id="BKCJ011736706">
    <property type="protein sequence ID" value="GFD49156.1"/>
    <property type="molecule type" value="Genomic_DNA"/>
</dbReference>
<protein>
    <submittedName>
        <fullName evidence="1">Uncharacterized protein</fullName>
    </submittedName>
</protein>
<organism evidence="1">
    <name type="scientific">Tanacetum cinerariifolium</name>
    <name type="common">Dalmatian daisy</name>
    <name type="synonym">Chrysanthemum cinerariifolium</name>
    <dbReference type="NCBI Taxonomy" id="118510"/>
    <lineage>
        <taxon>Eukaryota</taxon>
        <taxon>Viridiplantae</taxon>
        <taxon>Streptophyta</taxon>
        <taxon>Embryophyta</taxon>
        <taxon>Tracheophyta</taxon>
        <taxon>Spermatophyta</taxon>
        <taxon>Magnoliopsida</taxon>
        <taxon>eudicotyledons</taxon>
        <taxon>Gunneridae</taxon>
        <taxon>Pentapetalae</taxon>
        <taxon>asterids</taxon>
        <taxon>campanulids</taxon>
        <taxon>Asterales</taxon>
        <taxon>Asteraceae</taxon>
        <taxon>Asteroideae</taxon>
        <taxon>Anthemideae</taxon>
        <taxon>Anthemidinae</taxon>
        <taxon>Tanacetum</taxon>
    </lineage>
</organism>